<feature type="domain" description="Outer membrane protein beta-barrel" evidence="2">
    <location>
        <begin position="22"/>
        <end position="230"/>
    </location>
</feature>
<proteinExistence type="predicted"/>
<dbReference type="OrthoDB" id="947434at2"/>
<accession>A0A1M5WS98</accession>
<dbReference type="STRING" id="947013.SAMN04488109_5973"/>
<evidence type="ECO:0000259" key="2">
    <source>
        <dbReference type="Pfam" id="PF13568"/>
    </source>
</evidence>
<organism evidence="3 4">
    <name type="scientific">Chryseolinea serpens</name>
    <dbReference type="NCBI Taxonomy" id="947013"/>
    <lineage>
        <taxon>Bacteria</taxon>
        <taxon>Pseudomonadati</taxon>
        <taxon>Bacteroidota</taxon>
        <taxon>Cytophagia</taxon>
        <taxon>Cytophagales</taxon>
        <taxon>Fulvivirgaceae</taxon>
        <taxon>Chryseolinea</taxon>
    </lineage>
</organism>
<evidence type="ECO:0000313" key="4">
    <source>
        <dbReference type="Proteomes" id="UP000184212"/>
    </source>
</evidence>
<protein>
    <submittedName>
        <fullName evidence="3">Outer membrane protein beta-barrel domain-containing protein</fullName>
    </submittedName>
</protein>
<dbReference type="Proteomes" id="UP000184212">
    <property type="component" value="Unassembled WGS sequence"/>
</dbReference>
<feature type="chain" id="PRO_5009914764" evidence="1">
    <location>
        <begin position="23"/>
        <end position="260"/>
    </location>
</feature>
<dbReference type="AlphaFoldDB" id="A0A1M5WS98"/>
<dbReference type="EMBL" id="FQWQ01000005">
    <property type="protein sequence ID" value="SHH90505.1"/>
    <property type="molecule type" value="Genomic_DNA"/>
</dbReference>
<reference evidence="3" key="1">
    <citation type="submission" date="2016-11" db="EMBL/GenBank/DDBJ databases">
        <authorList>
            <person name="Jaros S."/>
            <person name="Januszkiewicz K."/>
            <person name="Wedrychowicz H."/>
        </authorList>
    </citation>
    <scope>NUCLEOTIDE SEQUENCE [LARGE SCALE GENOMIC DNA]</scope>
    <source>
        <strain evidence="3">DSM 24574</strain>
    </source>
</reference>
<dbReference type="InterPro" id="IPR025665">
    <property type="entry name" value="Beta-barrel_OMP_2"/>
</dbReference>
<evidence type="ECO:0000313" key="3">
    <source>
        <dbReference type="EMBL" id="SHH90505.1"/>
    </source>
</evidence>
<dbReference type="Pfam" id="PF13568">
    <property type="entry name" value="OMP_b-brl_2"/>
    <property type="match status" value="1"/>
</dbReference>
<feature type="signal peptide" evidence="1">
    <location>
        <begin position="1"/>
        <end position="22"/>
    </location>
</feature>
<name>A0A1M5WS98_9BACT</name>
<keyword evidence="4" id="KW-1185">Reference proteome</keyword>
<sequence length="260" mass="28353">MKNHNLFLLPSFLFLGLLPCSAQYSVDLGFKGGLSIPSLSSGSDSNPINSGYTSRLGADVALFAEFHFTKNFSIQPQVEYSSQGGKKNGNQAFAVPAGLRPFFAEGQVPPYLYADYNSTAKINYLMFPLLGKYRVSMGPHWNFYVAMGPFVSVLVSAENKTSGTSEIYLDEQHTQALPIGAQSFDNTEKIKDELHRCNAGVTGHIGFSYALINNNSIFIEGGGNYGFIPIQKDEANGKNRTGAGVVVVGYQFRICPNMTR</sequence>
<evidence type="ECO:0000256" key="1">
    <source>
        <dbReference type="SAM" id="SignalP"/>
    </source>
</evidence>
<gene>
    <name evidence="3" type="ORF">SAMN04488109_5973</name>
</gene>
<keyword evidence="1" id="KW-0732">Signal</keyword>
<dbReference type="RefSeq" id="WP_073141955.1">
    <property type="nucleotide sequence ID" value="NZ_FQWQ01000005.1"/>
</dbReference>